<dbReference type="InterPro" id="IPR021251">
    <property type="entry name" value="DUF2793"/>
</dbReference>
<gene>
    <name evidence="1" type="ORF">HZF05_02670</name>
</gene>
<dbReference type="EMBL" id="JACEIB010000001">
    <property type="protein sequence ID" value="MBA2932992.1"/>
    <property type="molecule type" value="Genomic_DNA"/>
</dbReference>
<proteinExistence type="predicted"/>
<evidence type="ECO:0000313" key="2">
    <source>
        <dbReference type="Proteomes" id="UP000570166"/>
    </source>
</evidence>
<keyword evidence="2" id="KW-1185">Reference proteome</keyword>
<sequence>MTDATARFALPLIATGQAQKELFHNEALARIDALLLPVVESVLLDTPPAAPSPGQCWVIGDAPSGGWAGQGLSLAAWTEDGWRFVAPRAGMRVWSLSDSLGATFDGAAWTLGALHARNLIVGGVPVVGAQQSAIVDPSGGTAPDPQARAAISAILAALRAHGLIAV</sequence>
<evidence type="ECO:0000313" key="1">
    <source>
        <dbReference type="EMBL" id="MBA2932992.1"/>
    </source>
</evidence>
<dbReference type="Proteomes" id="UP000570166">
    <property type="component" value="Unassembled WGS sequence"/>
</dbReference>
<dbReference type="Pfam" id="PF10983">
    <property type="entry name" value="DUF2793"/>
    <property type="match status" value="1"/>
</dbReference>
<reference evidence="1 2" key="1">
    <citation type="submission" date="2020-07" db="EMBL/GenBank/DDBJ databases">
        <authorList>
            <person name="Sun Q."/>
        </authorList>
    </citation>
    <scope>NUCLEOTIDE SEQUENCE [LARGE SCALE GENOMIC DNA]</scope>
    <source>
        <strain evidence="1 2">CGMCC 1.13654</strain>
    </source>
</reference>
<name>A0A838L396_9SPHN</name>
<dbReference type="AlphaFoldDB" id="A0A838L396"/>
<dbReference type="RefSeq" id="WP_160365058.1">
    <property type="nucleotide sequence ID" value="NZ_JACEIB010000001.1"/>
</dbReference>
<organism evidence="1 2">
    <name type="scientific">Sphingomonas chungangi</name>
    <dbReference type="NCBI Taxonomy" id="2683589"/>
    <lineage>
        <taxon>Bacteria</taxon>
        <taxon>Pseudomonadati</taxon>
        <taxon>Pseudomonadota</taxon>
        <taxon>Alphaproteobacteria</taxon>
        <taxon>Sphingomonadales</taxon>
        <taxon>Sphingomonadaceae</taxon>
        <taxon>Sphingomonas</taxon>
    </lineage>
</organism>
<comment type="caution">
    <text evidence="1">The sequence shown here is derived from an EMBL/GenBank/DDBJ whole genome shotgun (WGS) entry which is preliminary data.</text>
</comment>
<accession>A0A838L396</accession>
<protein>
    <submittedName>
        <fullName evidence="1">DUF2793 domain-containing protein</fullName>
    </submittedName>
</protein>